<keyword evidence="2" id="KW-0812">Transmembrane</keyword>
<feature type="transmembrane region" description="Helical" evidence="2">
    <location>
        <begin position="96"/>
        <end position="122"/>
    </location>
</feature>
<evidence type="ECO:0000256" key="1">
    <source>
        <dbReference type="ARBA" id="ARBA00010894"/>
    </source>
</evidence>
<dbReference type="AlphaFoldDB" id="A0A432VQE3"/>
<comment type="similarity">
    <text evidence="1">Belongs to the YggT family.</text>
</comment>
<dbReference type="InterPro" id="IPR003425">
    <property type="entry name" value="CCB3/YggT"/>
</dbReference>
<evidence type="ECO:0000313" key="3">
    <source>
        <dbReference type="EMBL" id="RUO18381.1"/>
    </source>
</evidence>
<sequence>MSNGALFLIDTLFNLYIMVVILRLWMQLARVDYFNPVSQFIVKVTRPILDPLRKVFPTIGRFDIAAAFLVLALSALKIYLIMYMRLNGFPFSVLELFIASIQAAVITTLNLMFWILLIRAILSWFSQGRHPMEFVMAQLTEPMLSPIRRIIPPIGGLDLSVLVLIIIVQFLRISLGG</sequence>
<name>A0A432VQE3_9GAMM</name>
<keyword evidence="4" id="KW-1185">Reference proteome</keyword>
<comment type="caution">
    <text evidence="3">The sequence shown here is derived from an EMBL/GenBank/DDBJ whole genome shotgun (WGS) entry which is preliminary data.</text>
</comment>
<evidence type="ECO:0000256" key="2">
    <source>
        <dbReference type="SAM" id="Phobius"/>
    </source>
</evidence>
<keyword evidence="2" id="KW-0472">Membrane</keyword>
<gene>
    <name evidence="3" type="ORF">CWE06_11025</name>
</gene>
<protein>
    <recommendedName>
        <fullName evidence="5">YggT family protein</fullName>
    </recommendedName>
</protein>
<dbReference type="OrthoDB" id="9806665at2"/>
<dbReference type="RefSeq" id="WP_126794125.1">
    <property type="nucleotide sequence ID" value="NZ_PIPI01000009.1"/>
</dbReference>
<accession>A0A432VQE3</accession>
<proteinExistence type="inferred from homology"/>
<dbReference type="PANTHER" id="PTHR33219:SF14">
    <property type="entry name" value="PROTEIN COFACTOR ASSEMBLY OF COMPLEX C SUBUNIT B CCB3, CHLOROPLASTIC-RELATED"/>
    <property type="match status" value="1"/>
</dbReference>
<feature type="transmembrane region" description="Helical" evidence="2">
    <location>
        <begin position="150"/>
        <end position="171"/>
    </location>
</feature>
<feature type="transmembrane region" description="Helical" evidence="2">
    <location>
        <begin position="62"/>
        <end position="84"/>
    </location>
</feature>
<dbReference type="GO" id="GO:0016020">
    <property type="term" value="C:membrane"/>
    <property type="evidence" value="ECO:0007669"/>
    <property type="project" value="InterPro"/>
</dbReference>
<evidence type="ECO:0000313" key="4">
    <source>
        <dbReference type="Proteomes" id="UP000288212"/>
    </source>
</evidence>
<dbReference type="Pfam" id="PF02325">
    <property type="entry name" value="CCB3_YggT"/>
    <property type="match status" value="2"/>
</dbReference>
<dbReference type="EMBL" id="PIPI01000009">
    <property type="protein sequence ID" value="RUO18381.1"/>
    <property type="molecule type" value="Genomic_DNA"/>
</dbReference>
<dbReference type="Proteomes" id="UP000288212">
    <property type="component" value="Unassembled WGS sequence"/>
</dbReference>
<evidence type="ECO:0008006" key="5">
    <source>
        <dbReference type="Google" id="ProtNLM"/>
    </source>
</evidence>
<reference evidence="3 4" key="1">
    <citation type="journal article" date="2011" name="Front. Microbiol.">
        <title>Genomic signatures of strain selection and enhancement in Bacillus atrophaeus var. globigii, a historical biowarfare simulant.</title>
        <authorList>
            <person name="Gibbons H.S."/>
            <person name="Broomall S.M."/>
            <person name="McNew L.A."/>
            <person name="Daligault H."/>
            <person name="Chapman C."/>
            <person name="Bruce D."/>
            <person name="Karavis M."/>
            <person name="Krepps M."/>
            <person name="McGregor P.A."/>
            <person name="Hong C."/>
            <person name="Park K.H."/>
            <person name="Akmal A."/>
            <person name="Feldman A."/>
            <person name="Lin J.S."/>
            <person name="Chang W.E."/>
            <person name="Higgs B.W."/>
            <person name="Demirev P."/>
            <person name="Lindquist J."/>
            <person name="Liem A."/>
            <person name="Fochler E."/>
            <person name="Read T.D."/>
            <person name="Tapia R."/>
            <person name="Johnson S."/>
            <person name="Bishop-Lilly K.A."/>
            <person name="Detter C."/>
            <person name="Han C."/>
            <person name="Sozhamannan S."/>
            <person name="Rosenzweig C.N."/>
            <person name="Skowronski E.W."/>
        </authorList>
    </citation>
    <scope>NUCLEOTIDE SEQUENCE [LARGE SCALE GENOMIC DNA]</scope>
    <source>
        <strain evidence="3 4">AK5</strain>
    </source>
</reference>
<organism evidence="3 4">
    <name type="scientific">Aliidiomarina haloalkalitolerans</name>
    <dbReference type="NCBI Taxonomy" id="859059"/>
    <lineage>
        <taxon>Bacteria</taxon>
        <taxon>Pseudomonadati</taxon>
        <taxon>Pseudomonadota</taxon>
        <taxon>Gammaproteobacteria</taxon>
        <taxon>Alteromonadales</taxon>
        <taxon>Idiomarinaceae</taxon>
        <taxon>Aliidiomarina</taxon>
    </lineage>
</organism>
<dbReference type="PANTHER" id="PTHR33219">
    <property type="entry name" value="YLMG HOMOLOG PROTEIN 2, CHLOROPLASTIC"/>
    <property type="match status" value="1"/>
</dbReference>
<keyword evidence="2" id="KW-1133">Transmembrane helix</keyword>
<feature type="transmembrane region" description="Helical" evidence="2">
    <location>
        <begin position="6"/>
        <end position="25"/>
    </location>
</feature>